<reference evidence="2 3" key="1">
    <citation type="submission" date="2019-08" db="EMBL/GenBank/DDBJ databases">
        <title>Draft genome sequences of two oriental melons (Cucumis melo L. var makuwa).</title>
        <authorList>
            <person name="Kwon S.-Y."/>
        </authorList>
    </citation>
    <scope>NUCLEOTIDE SEQUENCE [LARGE SCALE GENOMIC DNA]</scope>
    <source>
        <strain evidence="3">cv. SW 3</strain>
        <tissue evidence="2">Leaf</tissue>
    </source>
</reference>
<evidence type="ECO:0000313" key="3">
    <source>
        <dbReference type="Proteomes" id="UP000321393"/>
    </source>
</evidence>
<organism evidence="2 3">
    <name type="scientific">Cucumis melo var. makuwa</name>
    <name type="common">Oriental melon</name>
    <dbReference type="NCBI Taxonomy" id="1194695"/>
    <lineage>
        <taxon>Eukaryota</taxon>
        <taxon>Viridiplantae</taxon>
        <taxon>Streptophyta</taxon>
        <taxon>Embryophyta</taxon>
        <taxon>Tracheophyta</taxon>
        <taxon>Spermatophyta</taxon>
        <taxon>Magnoliopsida</taxon>
        <taxon>eudicotyledons</taxon>
        <taxon>Gunneridae</taxon>
        <taxon>Pentapetalae</taxon>
        <taxon>rosids</taxon>
        <taxon>fabids</taxon>
        <taxon>Cucurbitales</taxon>
        <taxon>Cucurbitaceae</taxon>
        <taxon>Benincaseae</taxon>
        <taxon>Cucumis</taxon>
    </lineage>
</organism>
<name>A0A5A7UIL5_CUCMM</name>
<protein>
    <submittedName>
        <fullName evidence="2">Uncharacterized protein</fullName>
    </submittedName>
</protein>
<accession>A0A5A7UIL5</accession>
<dbReference type="EMBL" id="SSTE01009449">
    <property type="protein sequence ID" value="KAA0053401.1"/>
    <property type="molecule type" value="Genomic_DNA"/>
</dbReference>
<dbReference type="Proteomes" id="UP000321393">
    <property type="component" value="Unassembled WGS sequence"/>
</dbReference>
<sequence>MDAVHKFYNVKYHPFDLFVTIDGDKIHFNAKVISELYDLPNDVEYSRQAIISKPTKRDPKGLEDEEVPLLELLKRKVLYTLTYPTKKPKVDATKEVTPNKIPPHRRKKVFRCPPCEDNLSPSHDPKEKSLFPPKTANLTSFASR</sequence>
<comment type="caution">
    <text evidence="2">The sequence shown here is derived from an EMBL/GenBank/DDBJ whole genome shotgun (WGS) entry which is preliminary data.</text>
</comment>
<proteinExistence type="predicted"/>
<dbReference type="AlphaFoldDB" id="A0A5A7UIL5"/>
<evidence type="ECO:0000313" key="2">
    <source>
        <dbReference type="EMBL" id="KAA0053401.1"/>
    </source>
</evidence>
<gene>
    <name evidence="2" type="ORF">E6C27_scaffold428G00690</name>
</gene>
<evidence type="ECO:0000256" key="1">
    <source>
        <dbReference type="SAM" id="MobiDB-lite"/>
    </source>
</evidence>
<feature type="region of interest" description="Disordered" evidence="1">
    <location>
        <begin position="90"/>
        <end position="144"/>
    </location>
</feature>